<dbReference type="Proteomes" id="UP000026962">
    <property type="component" value="Chromosome 2"/>
</dbReference>
<sequence>MKLLLFLAEGDASSTADKLLRHVNAWFEALGVLDGTVAWHAAGTGLVPTPKHPADRARVTEPVSRLRGATSSAGLLDALHELRDVAAESERNRKLLAAVPGAVAGLPLPASSPPAAPPPRNPRPRLLASACPPACDAPALVSTAAAVWPLHRHDPRGHFFSLAAVNGGGGCGSGGRHLGRRLRFVDLYLHTSSSSSISISTTSSSWWI</sequence>
<dbReference type="Gramene" id="OPUNC02G10440.1">
    <property type="protein sequence ID" value="OPUNC02G10440.1"/>
    <property type="gene ID" value="OPUNC02G10440"/>
</dbReference>
<protein>
    <submittedName>
        <fullName evidence="1">Uncharacterized protein</fullName>
    </submittedName>
</protein>
<keyword evidence="2" id="KW-1185">Reference proteome</keyword>
<name>A0A0E0JYA5_ORYPU</name>
<proteinExistence type="predicted"/>
<accession>A0A0E0JYA5</accession>
<dbReference type="AlphaFoldDB" id="A0A0E0JYA5"/>
<organism evidence="1">
    <name type="scientific">Oryza punctata</name>
    <name type="common">Red rice</name>
    <dbReference type="NCBI Taxonomy" id="4537"/>
    <lineage>
        <taxon>Eukaryota</taxon>
        <taxon>Viridiplantae</taxon>
        <taxon>Streptophyta</taxon>
        <taxon>Embryophyta</taxon>
        <taxon>Tracheophyta</taxon>
        <taxon>Spermatophyta</taxon>
        <taxon>Magnoliopsida</taxon>
        <taxon>Liliopsida</taxon>
        <taxon>Poales</taxon>
        <taxon>Poaceae</taxon>
        <taxon>BOP clade</taxon>
        <taxon>Oryzoideae</taxon>
        <taxon>Oryzeae</taxon>
        <taxon>Oryzinae</taxon>
        <taxon>Oryza</taxon>
    </lineage>
</organism>
<dbReference type="EnsemblPlants" id="OPUNC02G10440.1">
    <property type="protein sequence ID" value="OPUNC02G10440.1"/>
    <property type="gene ID" value="OPUNC02G10440"/>
</dbReference>
<evidence type="ECO:0000313" key="2">
    <source>
        <dbReference type="Proteomes" id="UP000026962"/>
    </source>
</evidence>
<dbReference type="HOGENOM" id="CLU_1322770_0_0_1"/>
<evidence type="ECO:0000313" key="1">
    <source>
        <dbReference type="EnsemblPlants" id="OPUNC02G10440.1"/>
    </source>
</evidence>
<reference evidence="1" key="1">
    <citation type="submission" date="2015-04" db="UniProtKB">
        <authorList>
            <consortium name="EnsemblPlants"/>
        </authorList>
    </citation>
    <scope>IDENTIFICATION</scope>
</reference>
<reference evidence="1" key="2">
    <citation type="submission" date="2018-05" db="EMBL/GenBank/DDBJ databases">
        <title>OpunRS2 (Oryza punctata Reference Sequence Version 2).</title>
        <authorList>
            <person name="Zhang J."/>
            <person name="Kudrna D."/>
            <person name="Lee S."/>
            <person name="Talag J."/>
            <person name="Welchert J."/>
            <person name="Wing R.A."/>
        </authorList>
    </citation>
    <scope>NUCLEOTIDE SEQUENCE [LARGE SCALE GENOMIC DNA]</scope>
</reference>